<reference evidence="2 5" key="3">
    <citation type="submission" date="2016-04" db="EMBL/GenBank/DDBJ databases">
        <title>Complete genome sequence of Thermococcus chitonophagus type strain GC74.</title>
        <authorList>
            <person name="Oger P.M."/>
        </authorList>
    </citation>
    <scope>NUCLEOTIDE SEQUENCE [LARGE SCALE GENOMIC DNA]</scope>
    <source>
        <strain evidence="2 5">GC74</strain>
    </source>
</reference>
<protein>
    <submittedName>
        <fullName evidence="3">Glutamate synthase, alpha subunit domain protein</fullName>
    </submittedName>
</protein>
<sequence length="275" mass="30550">MSLAGIVNPYLERVRPIKDLAEYVKVEGEVAEINARDLTHKEVNDLIRECVIRGARKIILRNVFGQRFIGTRLALNGIKVEIEIHGIPGNDLGAFLAGHRIVVYGNAQDGVGNTMDSGEIIVHGRAGDVVAMSMRGGEIYIRDTVGYRAAIHMKGYMERNPVLVIGKTAQDFLGEYMAGGRVIVLGIGVDRHKARYIGTGMHGGKIFIRGKVEEYQLAKEVTFGELDKEDWKFLEEKVGKFCEYFNCDKDELLGDNFTAIIPKSKRPYGALYSGE</sequence>
<dbReference type="Gene3D" id="2.160.20.60">
    <property type="entry name" value="Glutamate synthase, alpha subunit, C-terminal domain"/>
    <property type="match status" value="1"/>
</dbReference>
<gene>
    <name evidence="2" type="ORF">A3L04_02555</name>
    <name evidence="3" type="ORF">CHITON_0505</name>
</gene>
<dbReference type="AlphaFoldDB" id="A0A170SDW3"/>
<dbReference type="KEGG" id="tch:CHITON_0505"/>
<dbReference type="SUPFAM" id="SSF69336">
    <property type="entry name" value="Alpha subunit of glutamate synthase, C-terminal domain"/>
    <property type="match status" value="1"/>
</dbReference>
<dbReference type="GO" id="GO:0016491">
    <property type="term" value="F:oxidoreductase activity"/>
    <property type="evidence" value="ECO:0007669"/>
    <property type="project" value="InterPro"/>
</dbReference>
<evidence type="ECO:0000313" key="3">
    <source>
        <dbReference type="EMBL" id="CUX77284.1"/>
    </source>
</evidence>
<dbReference type="CDD" id="cd00981">
    <property type="entry name" value="arch_gltB"/>
    <property type="match status" value="1"/>
</dbReference>
<dbReference type="InterPro" id="IPR012061">
    <property type="entry name" value="Glu_synth_lsu_3"/>
</dbReference>
<dbReference type="InterPro" id="IPR035710">
    <property type="entry name" value="Archaeal_gltB"/>
</dbReference>
<name>A0A170SDW3_9EURY</name>
<evidence type="ECO:0000313" key="5">
    <source>
        <dbReference type="Proteomes" id="UP000250189"/>
    </source>
</evidence>
<dbReference type="Proteomes" id="UP000093069">
    <property type="component" value="Chromosome I"/>
</dbReference>
<dbReference type="InterPro" id="IPR036485">
    <property type="entry name" value="Glu_synth_asu_C_sf"/>
</dbReference>
<dbReference type="OrthoDB" id="2513at2157"/>
<dbReference type="InterPro" id="IPR002489">
    <property type="entry name" value="Glu_synth_asu_C"/>
</dbReference>
<organism evidence="3 4">
    <name type="scientific">Thermococcus chitonophagus</name>
    <dbReference type="NCBI Taxonomy" id="54262"/>
    <lineage>
        <taxon>Archaea</taxon>
        <taxon>Methanobacteriati</taxon>
        <taxon>Methanobacteriota</taxon>
        <taxon>Thermococci</taxon>
        <taxon>Thermococcales</taxon>
        <taxon>Thermococcaceae</taxon>
        <taxon>Thermococcus</taxon>
    </lineage>
</organism>
<dbReference type="PIRSF" id="PIRSF006519">
    <property type="entry name" value="GOGAT_dom3"/>
    <property type="match status" value="1"/>
</dbReference>
<evidence type="ECO:0000259" key="1">
    <source>
        <dbReference type="Pfam" id="PF01493"/>
    </source>
</evidence>
<dbReference type="RefSeq" id="WP_068576443.1">
    <property type="nucleotide sequence ID" value="NZ_CP015193.1"/>
</dbReference>
<evidence type="ECO:0000313" key="2">
    <source>
        <dbReference type="EMBL" id="ASJ16037.1"/>
    </source>
</evidence>
<dbReference type="PANTHER" id="PTHR39673">
    <property type="entry name" value="TUNGSTEN FORMYLMETHANOFURAN DEHYDROGENASE, SUBUNIT C (FWDC)"/>
    <property type="match status" value="1"/>
</dbReference>
<accession>A0A170SDW3</accession>
<reference evidence="4" key="2">
    <citation type="submission" date="2016-01" db="EMBL/GenBank/DDBJ databases">
        <authorList>
            <person name="Vorgias C.E."/>
        </authorList>
    </citation>
    <scope>NUCLEOTIDE SEQUENCE [LARGE SCALE GENOMIC DNA]</scope>
</reference>
<feature type="domain" description="Glutamate synthase alpha subunit C-terminal" evidence="1">
    <location>
        <begin position="59"/>
        <end position="216"/>
    </location>
</feature>
<dbReference type="STRING" id="54262.CHITON_0505"/>
<dbReference type="EMBL" id="LN999010">
    <property type="protein sequence ID" value="CUX77284.1"/>
    <property type="molecule type" value="Genomic_DNA"/>
</dbReference>
<dbReference type="PANTHER" id="PTHR39673:SF5">
    <property type="entry name" value="TUNGSTEN-CONTAINING FORMYLMETHANOFURAN DEHYDROGENASE 2 SUBUNIT C"/>
    <property type="match status" value="1"/>
</dbReference>
<proteinExistence type="predicted"/>
<dbReference type="Pfam" id="PF01493">
    <property type="entry name" value="GXGXG"/>
    <property type="match status" value="1"/>
</dbReference>
<evidence type="ECO:0000313" key="4">
    <source>
        <dbReference type="Proteomes" id="UP000093069"/>
    </source>
</evidence>
<dbReference type="Proteomes" id="UP000250189">
    <property type="component" value="Chromosome"/>
</dbReference>
<dbReference type="EMBL" id="CP015193">
    <property type="protein sequence ID" value="ASJ16037.1"/>
    <property type="molecule type" value="Genomic_DNA"/>
</dbReference>
<keyword evidence="5" id="KW-1185">Reference proteome</keyword>
<reference evidence="3" key="1">
    <citation type="submission" date="2016-01" db="EMBL/GenBank/DDBJ databases">
        <authorList>
            <person name="McClelland M."/>
            <person name="Jain A."/>
            <person name="Saraogi P."/>
            <person name="Mendelson R."/>
            <person name="Westerman R."/>
            <person name="SanMiguel P."/>
            <person name="Csonka L."/>
        </authorList>
    </citation>
    <scope>NUCLEOTIDE SEQUENCE</scope>
    <source>
        <strain evidence="3">1</strain>
    </source>
</reference>
<dbReference type="GeneID" id="33321419"/>